<dbReference type="InterPro" id="IPR024481">
    <property type="entry name" value="Helicase_Sen1_N"/>
</dbReference>
<sequence length="158" mass="18180">MFTELEDGKLILLPSHLYDTSNYKNYWLGICMLLTVLEEQAMASLLLGPNKQNDFMQSILHIMEKQTEDESSNPFWPALHCFMTILDRLGSKVWGQLIDPIQAFQTIIGSPSYNSEIENIRKSCQRITKYEPDPDDDDFVTCSQAVYSFNTEKVKKVS</sequence>
<gene>
    <name evidence="2" type="ORF">SPARVUS_LOCUS8207716</name>
</gene>
<name>A0ABN9DSA0_9NEOB</name>
<dbReference type="EMBL" id="CATNWA010014752">
    <property type="protein sequence ID" value="CAI9575516.1"/>
    <property type="molecule type" value="Genomic_DNA"/>
</dbReference>
<organism evidence="2 3">
    <name type="scientific">Staurois parvus</name>
    <dbReference type="NCBI Taxonomy" id="386267"/>
    <lineage>
        <taxon>Eukaryota</taxon>
        <taxon>Metazoa</taxon>
        <taxon>Chordata</taxon>
        <taxon>Craniata</taxon>
        <taxon>Vertebrata</taxon>
        <taxon>Euteleostomi</taxon>
        <taxon>Amphibia</taxon>
        <taxon>Batrachia</taxon>
        <taxon>Anura</taxon>
        <taxon>Neobatrachia</taxon>
        <taxon>Ranoidea</taxon>
        <taxon>Ranidae</taxon>
        <taxon>Staurois</taxon>
    </lineage>
</organism>
<reference evidence="2" key="1">
    <citation type="submission" date="2023-05" db="EMBL/GenBank/DDBJ databases">
        <authorList>
            <person name="Stuckert A."/>
        </authorList>
    </citation>
    <scope>NUCLEOTIDE SEQUENCE</scope>
</reference>
<evidence type="ECO:0000259" key="1">
    <source>
        <dbReference type="Pfam" id="PF12726"/>
    </source>
</evidence>
<proteinExistence type="predicted"/>
<evidence type="ECO:0000313" key="3">
    <source>
        <dbReference type="Proteomes" id="UP001162483"/>
    </source>
</evidence>
<keyword evidence="3" id="KW-1185">Reference proteome</keyword>
<feature type="domain" description="Helicase Sen1 N-terminal" evidence="1">
    <location>
        <begin position="19"/>
        <end position="128"/>
    </location>
</feature>
<protein>
    <recommendedName>
        <fullName evidence="1">Helicase Sen1 N-terminal domain-containing protein</fullName>
    </recommendedName>
</protein>
<comment type="caution">
    <text evidence="2">The sequence shown here is derived from an EMBL/GenBank/DDBJ whole genome shotgun (WGS) entry which is preliminary data.</text>
</comment>
<dbReference type="Proteomes" id="UP001162483">
    <property type="component" value="Unassembled WGS sequence"/>
</dbReference>
<dbReference type="Pfam" id="PF12726">
    <property type="entry name" value="SEN1_N"/>
    <property type="match status" value="1"/>
</dbReference>
<feature type="non-terminal residue" evidence="2">
    <location>
        <position position="158"/>
    </location>
</feature>
<evidence type="ECO:0000313" key="2">
    <source>
        <dbReference type="EMBL" id="CAI9575516.1"/>
    </source>
</evidence>
<accession>A0ABN9DSA0</accession>